<keyword evidence="2" id="KW-1133">Transmembrane helix</keyword>
<proteinExistence type="predicted"/>
<protein>
    <submittedName>
        <fullName evidence="3">Uncharacterized protein</fullName>
    </submittedName>
</protein>
<evidence type="ECO:0000313" key="3">
    <source>
        <dbReference type="EMBL" id="KAK7414090.1"/>
    </source>
</evidence>
<evidence type="ECO:0000256" key="1">
    <source>
        <dbReference type="SAM" id="MobiDB-lite"/>
    </source>
</evidence>
<organism evidence="3 4">
    <name type="scientific">Neonectria punicea</name>
    <dbReference type="NCBI Taxonomy" id="979145"/>
    <lineage>
        <taxon>Eukaryota</taxon>
        <taxon>Fungi</taxon>
        <taxon>Dikarya</taxon>
        <taxon>Ascomycota</taxon>
        <taxon>Pezizomycotina</taxon>
        <taxon>Sordariomycetes</taxon>
        <taxon>Hypocreomycetidae</taxon>
        <taxon>Hypocreales</taxon>
        <taxon>Nectriaceae</taxon>
        <taxon>Neonectria</taxon>
    </lineage>
</organism>
<feature type="compositionally biased region" description="Basic and acidic residues" evidence="1">
    <location>
        <begin position="75"/>
        <end position="86"/>
    </location>
</feature>
<dbReference type="EMBL" id="JAZAVJ010000111">
    <property type="protein sequence ID" value="KAK7414090.1"/>
    <property type="molecule type" value="Genomic_DNA"/>
</dbReference>
<feature type="region of interest" description="Disordered" evidence="1">
    <location>
        <begin position="74"/>
        <end position="123"/>
    </location>
</feature>
<evidence type="ECO:0000256" key="2">
    <source>
        <dbReference type="SAM" id="Phobius"/>
    </source>
</evidence>
<accession>A0ABR1GZ02</accession>
<feature type="transmembrane region" description="Helical" evidence="2">
    <location>
        <begin position="32"/>
        <end position="55"/>
    </location>
</feature>
<sequence length="218" mass="22908">MSAAGLVGLSTLWASFVVLLGNSLLTEDGRKFWLIIWAFLSQHVPVWWAWLVALARSVCRSVCRCCRRHRRIHGERRNDGGDDAAERGAVSWPPRTSNPSARTGGSTTTDVAPKLPKPNVGPEITLGQISRAAGPTPATDVPAAAGSTSVSVSASGLVATSRAPKTRGPVASSGARRQIQPLGPNQGQAFDRPGAKNKVKGKATKGFTPSAPRGLKSQ</sequence>
<gene>
    <name evidence="3" type="ORF">QQX98_007033</name>
</gene>
<comment type="caution">
    <text evidence="3">The sequence shown here is derived from an EMBL/GenBank/DDBJ whole genome shotgun (WGS) entry which is preliminary data.</text>
</comment>
<keyword evidence="4" id="KW-1185">Reference proteome</keyword>
<evidence type="ECO:0000313" key="4">
    <source>
        <dbReference type="Proteomes" id="UP001498476"/>
    </source>
</evidence>
<feature type="transmembrane region" description="Helical" evidence="2">
    <location>
        <begin position="6"/>
        <end position="25"/>
    </location>
</feature>
<reference evidence="3 4" key="1">
    <citation type="journal article" date="2025" name="Microbiol. Resour. Announc.">
        <title>Draft genome sequences for Neonectria magnoliae and Neonectria punicea, canker pathogens of Liriodendron tulipifera and Acer saccharum in West Virginia.</title>
        <authorList>
            <person name="Petronek H.M."/>
            <person name="Kasson M.T."/>
            <person name="Metheny A.M."/>
            <person name="Stauder C.M."/>
            <person name="Lovett B."/>
            <person name="Lynch S.C."/>
            <person name="Garnas J.R."/>
            <person name="Kasson L.R."/>
            <person name="Stajich J.E."/>
        </authorList>
    </citation>
    <scope>NUCLEOTIDE SEQUENCE [LARGE SCALE GENOMIC DNA]</scope>
    <source>
        <strain evidence="3 4">NRRL 64653</strain>
    </source>
</reference>
<keyword evidence="2" id="KW-0812">Transmembrane</keyword>
<dbReference type="Proteomes" id="UP001498476">
    <property type="component" value="Unassembled WGS sequence"/>
</dbReference>
<feature type="compositionally biased region" description="Polar residues" evidence="1">
    <location>
        <begin position="94"/>
        <end position="110"/>
    </location>
</feature>
<feature type="region of interest" description="Disordered" evidence="1">
    <location>
        <begin position="158"/>
        <end position="218"/>
    </location>
</feature>
<name>A0ABR1GZ02_9HYPO</name>
<keyword evidence="2" id="KW-0472">Membrane</keyword>